<evidence type="ECO:0000259" key="2">
    <source>
        <dbReference type="Pfam" id="PF12706"/>
    </source>
</evidence>
<dbReference type="SUPFAM" id="SSF56281">
    <property type="entry name" value="Metallo-hydrolase/oxidoreductase"/>
    <property type="match status" value="1"/>
</dbReference>
<keyword evidence="3" id="KW-0378">Hydrolase</keyword>
<feature type="domain" description="Metallo-beta-lactamase" evidence="2">
    <location>
        <begin position="132"/>
        <end position="325"/>
    </location>
</feature>
<keyword evidence="1" id="KW-1133">Transmembrane helix</keyword>
<dbReference type="PATRIC" id="fig|693979.3.peg.1089"/>
<keyword evidence="4" id="KW-1185">Reference proteome</keyword>
<feature type="transmembrane region" description="Helical" evidence="1">
    <location>
        <begin position="12"/>
        <end position="33"/>
    </location>
</feature>
<dbReference type="AlphaFoldDB" id="E6SR89"/>
<dbReference type="HOGENOM" id="CLU_020884_0_2_10"/>
<evidence type="ECO:0000313" key="3">
    <source>
        <dbReference type="EMBL" id="ADV43033.1"/>
    </source>
</evidence>
<dbReference type="GO" id="GO:0016787">
    <property type="term" value="F:hydrolase activity"/>
    <property type="evidence" value="ECO:0007669"/>
    <property type="project" value="UniProtKB-KW"/>
</dbReference>
<proteinExistence type="predicted"/>
<organism evidence="3 4">
    <name type="scientific">Bacteroides helcogenes (strain ATCC 35417 / DSM 20613 / JCM 6297 / CCUG 15421 / P 36-108)</name>
    <dbReference type="NCBI Taxonomy" id="693979"/>
    <lineage>
        <taxon>Bacteria</taxon>
        <taxon>Pseudomonadati</taxon>
        <taxon>Bacteroidota</taxon>
        <taxon>Bacteroidia</taxon>
        <taxon>Bacteroidales</taxon>
        <taxon>Bacteroidaceae</taxon>
        <taxon>Bacteroides</taxon>
    </lineage>
</organism>
<dbReference type="STRING" id="693979.Bache_1022"/>
<dbReference type="GO" id="GO:0005737">
    <property type="term" value="C:cytoplasm"/>
    <property type="evidence" value="ECO:0007669"/>
    <property type="project" value="TreeGrafter"/>
</dbReference>
<dbReference type="InterPro" id="IPR001279">
    <property type="entry name" value="Metallo-B-lactamas"/>
</dbReference>
<accession>E6SR89</accession>
<keyword evidence="1" id="KW-0812">Transmembrane</keyword>
<dbReference type="eggNOG" id="COG2220">
    <property type="taxonomic scope" value="Bacteria"/>
</dbReference>
<evidence type="ECO:0000256" key="1">
    <source>
        <dbReference type="SAM" id="Phobius"/>
    </source>
</evidence>
<dbReference type="RefSeq" id="WP_013546646.1">
    <property type="nucleotide sequence ID" value="NC_014933.1"/>
</dbReference>
<protein>
    <submittedName>
        <fullName evidence="3">Zn-dependent hydrolase</fullName>
    </submittedName>
</protein>
<dbReference type="Proteomes" id="UP000008630">
    <property type="component" value="Chromosome"/>
</dbReference>
<dbReference type="KEGG" id="bhl:Bache_1022"/>
<dbReference type="PANTHER" id="PTHR15032:SF4">
    <property type="entry name" value="N-ACYL-PHOSPHATIDYLETHANOLAMINE-HYDROLYZING PHOSPHOLIPASE D"/>
    <property type="match status" value="1"/>
</dbReference>
<dbReference type="Pfam" id="PF12706">
    <property type="entry name" value="Lactamase_B_2"/>
    <property type="match status" value="1"/>
</dbReference>
<name>E6SR89_BACT6</name>
<dbReference type="OrthoDB" id="9805728at2"/>
<evidence type="ECO:0000313" key="4">
    <source>
        <dbReference type="Proteomes" id="UP000008630"/>
    </source>
</evidence>
<reference evidence="3 4" key="2">
    <citation type="journal article" date="2011" name="Stand. Genomic Sci.">
        <title>Complete genome sequence of Bacteroides helcogenes type strain (P 36-108).</title>
        <authorList>
            <person name="Pati A."/>
            <person name="Gronow S."/>
            <person name="Zeytun A."/>
            <person name="Lapidus A."/>
            <person name="Nolan M."/>
            <person name="Hammon N."/>
            <person name="Deshpande S."/>
            <person name="Cheng J.F."/>
            <person name="Tapia R."/>
            <person name="Han C."/>
            <person name="Goodwin L."/>
            <person name="Pitluck S."/>
            <person name="Liolios K."/>
            <person name="Pagani I."/>
            <person name="Ivanova N."/>
            <person name="Mavromatis K."/>
            <person name="Chen A."/>
            <person name="Palaniappan K."/>
            <person name="Land M."/>
            <person name="Hauser L."/>
            <person name="Chang Y.J."/>
            <person name="Jeffries C.D."/>
            <person name="Detter J.C."/>
            <person name="Brambilla E."/>
            <person name="Rohde M."/>
            <person name="Goker M."/>
            <person name="Woyke T."/>
            <person name="Bristow J."/>
            <person name="Eisen J.A."/>
            <person name="Markowitz V."/>
            <person name="Hugenholtz P."/>
            <person name="Kyrpides N.C."/>
            <person name="Klenk H.P."/>
            <person name="Lucas S."/>
        </authorList>
    </citation>
    <scope>NUCLEOTIDE SEQUENCE [LARGE SCALE GENOMIC DNA]</scope>
    <source>
        <strain evidence="4">ATCC 35417 / DSM 20613 / JCM 6297 / CCUG 15421 / P 36-108</strain>
    </source>
</reference>
<reference key="1">
    <citation type="submission" date="2010-11" db="EMBL/GenBank/DDBJ databases">
        <title>The complete genome of Bacteroides helcogenes P 36-108.</title>
        <authorList>
            <consortium name="US DOE Joint Genome Institute (JGI-PGF)"/>
            <person name="Lucas S."/>
            <person name="Copeland A."/>
            <person name="Lapidus A."/>
            <person name="Bruce D."/>
            <person name="Goodwin L."/>
            <person name="Pitluck S."/>
            <person name="Kyrpides N."/>
            <person name="Mavromatis K."/>
            <person name="Ivanova N."/>
            <person name="Zeytun A."/>
            <person name="Brettin T."/>
            <person name="Detter J.C."/>
            <person name="Tapia R."/>
            <person name="Han C."/>
            <person name="Land M."/>
            <person name="Hauser L."/>
            <person name="Markowitz V."/>
            <person name="Cheng J.-F."/>
            <person name="Hugenholtz P."/>
            <person name="Woyke T."/>
            <person name="Wu D."/>
            <person name="Gronow S."/>
            <person name="Wellnitz S."/>
            <person name="Brambilla E."/>
            <person name="Klenk H.-P."/>
            <person name="Eisen J.A."/>
        </authorList>
    </citation>
    <scope>NUCLEOTIDE SEQUENCE</scope>
    <source>
        <strain>P 36-108</strain>
    </source>
</reference>
<dbReference type="InterPro" id="IPR036866">
    <property type="entry name" value="RibonucZ/Hydroxyglut_hydro"/>
</dbReference>
<sequence>MNNKEIIKKNGKWILLLASGILLILLFTTIYVWSAMGELSSTDEADQKYGKLPYYSMETHGFISPQIIVRYPERTTGGSMGFARFFKKSPYAPKQALPKVQLTRNSFLQIPAAYALYWLGHSSAIIELDGVRILIDPVLGNAAPFPFIVPRYTESPITADELPDVDMVLLTHDHYDHLEMRTVKALKKRNIRFVVPLGVGTRLIGWGVPQEHITEMGWGDSLTYRSLRINACKTIHYSGRSGKDENRTLWAAYTIKGQQKNIFWGGDSGYGRHFKEIGEKYGPFDLACIEIDAWNNGWPNTHLFPHQVVEVCKDVKAKTLLPIHWGVFDLALHPWNESIQTVYNLATAQHIEMLTPLMGERVIPGITKTKIWWK</sequence>
<dbReference type="Gene3D" id="3.60.15.10">
    <property type="entry name" value="Ribonuclease Z/Hydroxyacylglutathione hydrolase-like"/>
    <property type="match status" value="1"/>
</dbReference>
<dbReference type="EMBL" id="CP002352">
    <property type="protein sequence ID" value="ADV43033.1"/>
    <property type="molecule type" value="Genomic_DNA"/>
</dbReference>
<gene>
    <name evidence="3" type="ordered locus">Bache_1022</name>
</gene>
<dbReference type="PANTHER" id="PTHR15032">
    <property type="entry name" value="N-ACYL-PHOSPHATIDYLETHANOLAMINE-HYDROLYZING PHOSPHOLIPASE D"/>
    <property type="match status" value="1"/>
</dbReference>
<keyword evidence="1" id="KW-0472">Membrane</keyword>